<sequence length="1145" mass="128824">MDPVTAFSLAVNILTVLDVAIKSGKTVKELYDSTNGFTKETQALEDATRDLNKTVEVLDDAKVRLDAAAKTADEQVSLIGGKCGIVSNQIQAFLNVCKVTKQKSTSAAIKGFLKGRKHQGELARLEKELKERAGQLETAIAVATRINVQRIQDQLERADKRQAELFDQLQEISKTILSQGSNPVLLQNLETLVQVSSEARAAAIQDWILRGLQRTAVNPRLNSISDAEETTFEWFLDPADEEQEGSGGTSDSEDLGIEKSYLKRRVKQNREIAAMFQDWLESGSRVFHLVGKPGSGKSTLMKFVTDHPKTHMLLEKWAVSMKKDLLVARFFLYKLGNDDEKTLRGLWHGLLYDICCGRTDFRNDSRKKKSSSDITRMLFPGLWKEGEHMHLEDVASLRGGREANVPDAAIKTAFDRLVNLPEISERFCICLFIDGLDEFDDKAISHAKLGRTLSSWVDLASCRGEGVGASGGSSIKLCVSSREYESIKQGLPPKARRLIMQEVTELDIRTLVLKGLGENRNFRTLQQQHKKRCQNLIQSIIRHSQGVILWVVLVLKLLDDELSEDPTIQSLERIVRESPAGLDGLFQSIVDSIPKHHLFPSRLILAMATKMLGWRLSTGLLYTDVPLSAGLLGTDVPLSTLSPIFRWDPPTSGYLSIGGLSKIMHILDQWGEENFDPQRRLHNFVLSNSQIRKGVEVGSSSRLDRTCSCVRAWTRGLLDVKTIQQFKNSQIFQVVEFMHRSIPEFLLRHIRTWTSGPPLNDDTVAEAILTTMLGEVELQLYRTVDFKARLDISLARMKQDIDSFGLTSPIFCILQEVDKKAILGSKPSKYPDWRKAITSLMSNEQQVAYEFTALDGSYYSLDLSSVTAAGSASSSPFMAWKLANDPAFSGDKAAQYAALWAITNGIYRTRTWTSGRTTATAFSESSAKTLRALFMANTLFDIALRPGTYDFLSLVTSNRLMESTLEIMRHYDDDGAFIECNRAQHMHLSPWIACVISYLYKTLVDRSHNGAYGGHQPADFWSMLEVWLEFGAQSPYGIRSRYYGRAWEVTFAILSNRTGKPLFLGFRMVFHGMFQEQVGEDVKEMKEGKRFILPIWEPNCTASLDDVIRYWKPENEKRLLEYSERNRRRAEKLRYGDTVDSGAAA</sequence>
<keyword evidence="5" id="KW-1185">Reference proteome</keyword>
<protein>
    <recommendedName>
        <fullName evidence="3">Nephrocystin 3-like N-terminal domain-containing protein</fullName>
    </recommendedName>
</protein>
<dbReference type="PANTHER" id="PTHR10039">
    <property type="entry name" value="AMELOGENIN"/>
    <property type="match status" value="1"/>
</dbReference>
<evidence type="ECO:0000313" key="4">
    <source>
        <dbReference type="EMBL" id="KAK1772120.1"/>
    </source>
</evidence>
<dbReference type="RefSeq" id="XP_060288333.1">
    <property type="nucleotide sequence ID" value="XM_060426364.1"/>
</dbReference>
<dbReference type="SUPFAM" id="SSF52540">
    <property type="entry name" value="P-loop containing nucleoside triphosphate hydrolases"/>
    <property type="match status" value="1"/>
</dbReference>
<keyword evidence="1" id="KW-0677">Repeat</keyword>
<dbReference type="AlphaFoldDB" id="A0AAJ0C8W8"/>
<evidence type="ECO:0000259" key="3">
    <source>
        <dbReference type="Pfam" id="PF24883"/>
    </source>
</evidence>
<dbReference type="Gene3D" id="3.40.50.300">
    <property type="entry name" value="P-loop containing nucleotide triphosphate hydrolases"/>
    <property type="match status" value="1"/>
</dbReference>
<name>A0AAJ0C8W8_9PEZI</name>
<feature type="domain" description="Nephrocystin 3-like N-terminal" evidence="3">
    <location>
        <begin position="275"/>
        <end position="372"/>
    </location>
</feature>
<evidence type="ECO:0000313" key="5">
    <source>
        <dbReference type="Proteomes" id="UP001244011"/>
    </source>
</evidence>
<dbReference type="Proteomes" id="UP001244011">
    <property type="component" value="Unassembled WGS sequence"/>
</dbReference>
<dbReference type="InterPro" id="IPR027417">
    <property type="entry name" value="P-loop_NTPase"/>
</dbReference>
<dbReference type="PANTHER" id="PTHR10039:SF5">
    <property type="entry name" value="NACHT DOMAIN-CONTAINING PROTEIN"/>
    <property type="match status" value="1"/>
</dbReference>
<gene>
    <name evidence="4" type="ORF">QBC33DRAFT_520331</name>
</gene>
<comment type="caution">
    <text evidence="4">The sequence shown here is derived from an EMBL/GenBank/DDBJ whole genome shotgun (WGS) entry which is preliminary data.</text>
</comment>
<reference evidence="4" key="1">
    <citation type="submission" date="2023-06" db="EMBL/GenBank/DDBJ databases">
        <title>Genome-scale phylogeny and comparative genomics of the fungal order Sordariales.</title>
        <authorList>
            <consortium name="Lawrence Berkeley National Laboratory"/>
            <person name="Hensen N."/>
            <person name="Bonometti L."/>
            <person name="Westerberg I."/>
            <person name="Brannstrom I.O."/>
            <person name="Guillou S."/>
            <person name="Cros-Aarteil S."/>
            <person name="Calhoun S."/>
            <person name="Haridas S."/>
            <person name="Kuo A."/>
            <person name="Mondo S."/>
            <person name="Pangilinan J."/>
            <person name="Riley R."/>
            <person name="Labutti K."/>
            <person name="Andreopoulos B."/>
            <person name="Lipzen A."/>
            <person name="Chen C."/>
            <person name="Yanf M."/>
            <person name="Daum C."/>
            <person name="Ng V."/>
            <person name="Clum A."/>
            <person name="Steindorff A."/>
            <person name="Ohm R."/>
            <person name="Martin F."/>
            <person name="Silar P."/>
            <person name="Natvig D."/>
            <person name="Lalanne C."/>
            <person name="Gautier V."/>
            <person name="Ament-Velasquez S.L."/>
            <person name="Kruys A."/>
            <person name="Hutchinson M.I."/>
            <person name="Powell A.J."/>
            <person name="Barry K."/>
            <person name="Miller A.N."/>
            <person name="Grigoriev I.V."/>
            <person name="Debuchy R."/>
            <person name="Gladieux P."/>
            <person name="Thoren M.H."/>
            <person name="Johannesson H."/>
        </authorList>
    </citation>
    <scope>NUCLEOTIDE SEQUENCE</scope>
    <source>
        <strain evidence="4">8032-3</strain>
    </source>
</reference>
<feature type="coiled-coil region" evidence="2">
    <location>
        <begin position="141"/>
        <end position="175"/>
    </location>
</feature>
<dbReference type="GeneID" id="85309551"/>
<evidence type="ECO:0000256" key="1">
    <source>
        <dbReference type="ARBA" id="ARBA00022737"/>
    </source>
</evidence>
<evidence type="ECO:0000256" key="2">
    <source>
        <dbReference type="SAM" id="Coils"/>
    </source>
</evidence>
<dbReference type="EMBL" id="MU838997">
    <property type="protein sequence ID" value="KAK1772120.1"/>
    <property type="molecule type" value="Genomic_DNA"/>
</dbReference>
<organism evidence="4 5">
    <name type="scientific">Phialemonium atrogriseum</name>
    <dbReference type="NCBI Taxonomy" id="1093897"/>
    <lineage>
        <taxon>Eukaryota</taxon>
        <taxon>Fungi</taxon>
        <taxon>Dikarya</taxon>
        <taxon>Ascomycota</taxon>
        <taxon>Pezizomycotina</taxon>
        <taxon>Sordariomycetes</taxon>
        <taxon>Sordariomycetidae</taxon>
        <taxon>Cephalothecales</taxon>
        <taxon>Cephalothecaceae</taxon>
        <taxon>Phialemonium</taxon>
    </lineage>
</organism>
<keyword evidence="2" id="KW-0175">Coiled coil</keyword>
<proteinExistence type="predicted"/>
<dbReference type="Pfam" id="PF24883">
    <property type="entry name" value="NPHP3_N"/>
    <property type="match status" value="1"/>
</dbReference>
<accession>A0AAJ0C8W8</accession>
<dbReference type="InterPro" id="IPR056884">
    <property type="entry name" value="NPHP3-like_N"/>
</dbReference>